<dbReference type="Pfam" id="PF00480">
    <property type="entry name" value="ROK"/>
    <property type="match status" value="1"/>
</dbReference>
<dbReference type="Gene3D" id="3.30.420.40">
    <property type="match status" value="2"/>
</dbReference>
<name>A0A841GUW8_9BACT</name>
<dbReference type="Gene3D" id="1.10.10.10">
    <property type="entry name" value="Winged helix-like DNA-binding domain superfamily/Winged helix DNA-binding domain"/>
    <property type="match status" value="1"/>
</dbReference>
<dbReference type="PANTHER" id="PTHR18964:SF149">
    <property type="entry name" value="BIFUNCTIONAL UDP-N-ACETYLGLUCOSAMINE 2-EPIMERASE_N-ACETYLMANNOSAMINE KINASE"/>
    <property type="match status" value="1"/>
</dbReference>
<dbReference type="SUPFAM" id="SSF46785">
    <property type="entry name" value="Winged helix' DNA-binding domain"/>
    <property type="match status" value="1"/>
</dbReference>
<evidence type="ECO:0000256" key="1">
    <source>
        <dbReference type="ARBA" id="ARBA00006479"/>
    </source>
</evidence>
<accession>A0A841GUW8</accession>
<sequence length="373" mass="42697">MKLNNSKKILLNLLFKNEAYRNQLQKSLKVTPSTLSYILDNLKKKGYITVLKSESETVGRPKHIIKMDKDFWKSIGIRIGRESVNLTVFNGYFEEEEKISIKLTKNDIGNENISKIIEKIIKKVSSLDKIKAIGIALSGNIDKDKANSKILKLENFNPHYIIKKLLPNATVSLLNDVEAIATEEFLKHGGKKILVINYGTGIGACFYESHGIYEKSERKIIELGHFYAGTNEKCYCGATGCLETIASDYANLKRYKFSNLKIEDFILNEELYNNDLDVLRNLHKRYEKKAQEIYNESFKYLAIFLTNIFKLFNPEKIILSGEGVTKWFSNELERKINSISTFPVSITYRGLKNNIEFGAAVDALREYILKSNL</sequence>
<feature type="domain" description="HTH arsR-type" evidence="3">
    <location>
        <begin position="10"/>
        <end position="49"/>
    </location>
</feature>
<comment type="caution">
    <text evidence="4">The sequence shown here is derived from an EMBL/GenBank/DDBJ whole genome shotgun (WGS) entry which is preliminary data.</text>
</comment>
<dbReference type="Proteomes" id="UP000555828">
    <property type="component" value="Unassembled WGS sequence"/>
</dbReference>
<feature type="coiled-coil region" evidence="2">
    <location>
        <begin position="269"/>
        <end position="296"/>
    </location>
</feature>
<evidence type="ECO:0000259" key="3">
    <source>
        <dbReference type="Pfam" id="PF01022"/>
    </source>
</evidence>
<keyword evidence="2" id="KW-0175">Coiled coil</keyword>
<dbReference type="GO" id="GO:0003700">
    <property type="term" value="F:DNA-binding transcription factor activity"/>
    <property type="evidence" value="ECO:0007669"/>
    <property type="project" value="InterPro"/>
</dbReference>
<keyword evidence="5" id="KW-1185">Reference proteome</keyword>
<dbReference type="InterPro" id="IPR000600">
    <property type="entry name" value="ROK"/>
</dbReference>
<comment type="similarity">
    <text evidence="1">Belongs to the ROK (NagC/XylR) family.</text>
</comment>
<dbReference type="InterPro" id="IPR043129">
    <property type="entry name" value="ATPase_NBD"/>
</dbReference>
<dbReference type="GO" id="GO:0016301">
    <property type="term" value="F:kinase activity"/>
    <property type="evidence" value="ECO:0007669"/>
    <property type="project" value="UniProtKB-KW"/>
</dbReference>
<reference evidence="4 5" key="1">
    <citation type="submission" date="2020-08" db="EMBL/GenBank/DDBJ databases">
        <title>Genomic Encyclopedia of Type Strains, Phase IV (KMG-IV): sequencing the most valuable type-strain genomes for metagenomic binning, comparative biology and taxonomic classification.</title>
        <authorList>
            <person name="Goeker M."/>
        </authorList>
    </citation>
    <scope>NUCLEOTIDE SEQUENCE [LARGE SCALE GENOMIC DNA]</scope>
    <source>
        <strain evidence="4 5">DSM 13481</strain>
    </source>
</reference>
<evidence type="ECO:0000313" key="5">
    <source>
        <dbReference type="Proteomes" id="UP000555828"/>
    </source>
</evidence>
<dbReference type="Pfam" id="PF01022">
    <property type="entry name" value="HTH_5"/>
    <property type="match status" value="1"/>
</dbReference>
<protein>
    <submittedName>
        <fullName evidence="4">Putative NBD/HSP70 family sugar kinase</fullName>
    </submittedName>
</protein>
<dbReference type="InterPro" id="IPR036390">
    <property type="entry name" value="WH_DNA-bd_sf"/>
</dbReference>
<keyword evidence="4" id="KW-0418">Kinase</keyword>
<dbReference type="RefSeq" id="WP_184619256.1">
    <property type="nucleotide sequence ID" value="NZ_JACHEX010000002.1"/>
</dbReference>
<evidence type="ECO:0000313" key="4">
    <source>
        <dbReference type="EMBL" id="MBB6062601.1"/>
    </source>
</evidence>
<evidence type="ECO:0000256" key="2">
    <source>
        <dbReference type="SAM" id="Coils"/>
    </source>
</evidence>
<dbReference type="CDD" id="cd00090">
    <property type="entry name" value="HTH_ARSR"/>
    <property type="match status" value="1"/>
</dbReference>
<dbReference type="EMBL" id="JACHEX010000002">
    <property type="protein sequence ID" value="MBB6062601.1"/>
    <property type="molecule type" value="Genomic_DNA"/>
</dbReference>
<dbReference type="SUPFAM" id="SSF53067">
    <property type="entry name" value="Actin-like ATPase domain"/>
    <property type="match status" value="1"/>
</dbReference>
<dbReference type="PANTHER" id="PTHR18964">
    <property type="entry name" value="ROK (REPRESSOR, ORF, KINASE) FAMILY"/>
    <property type="match status" value="1"/>
</dbReference>
<proteinExistence type="inferred from homology"/>
<dbReference type="AlphaFoldDB" id="A0A841GUW8"/>
<organism evidence="4 5">
    <name type="scientific">Thermosipho japonicus</name>
    <dbReference type="NCBI Taxonomy" id="90323"/>
    <lineage>
        <taxon>Bacteria</taxon>
        <taxon>Thermotogati</taxon>
        <taxon>Thermotogota</taxon>
        <taxon>Thermotogae</taxon>
        <taxon>Thermotogales</taxon>
        <taxon>Fervidobacteriaceae</taxon>
        <taxon>Thermosipho</taxon>
    </lineage>
</organism>
<dbReference type="InterPro" id="IPR001845">
    <property type="entry name" value="HTH_ArsR_DNA-bd_dom"/>
</dbReference>
<dbReference type="InterPro" id="IPR036388">
    <property type="entry name" value="WH-like_DNA-bd_sf"/>
</dbReference>
<gene>
    <name evidence="4" type="ORF">HNP65_001039</name>
</gene>
<keyword evidence="4" id="KW-0808">Transferase</keyword>
<dbReference type="InterPro" id="IPR011991">
    <property type="entry name" value="ArsR-like_HTH"/>
</dbReference>